<accession>A0AAD9AE42</accession>
<feature type="domain" description="Heterokaryon incompatibility" evidence="1">
    <location>
        <begin position="22"/>
        <end position="112"/>
    </location>
</feature>
<dbReference type="InterPro" id="IPR010730">
    <property type="entry name" value="HET"/>
</dbReference>
<reference evidence="3" key="1">
    <citation type="submission" date="2023-01" db="EMBL/GenBank/DDBJ databases">
        <title>Colletotrichum chrysophilum M932 genome sequence.</title>
        <authorList>
            <person name="Baroncelli R."/>
        </authorList>
    </citation>
    <scope>NUCLEOTIDE SEQUENCE</scope>
    <source>
        <strain evidence="3">M932</strain>
    </source>
</reference>
<protein>
    <submittedName>
        <fullName evidence="3">Het domain containing protein</fullName>
    </submittedName>
</protein>
<dbReference type="Pfam" id="PF26640">
    <property type="entry name" value="DUF8212"/>
    <property type="match status" value="1"/>
</dbReference>
<dbReference type="EMBL" id="JAQOWY010000336">
    <property type="protein sequence ID" value="KAK1843859.1"/>
    <property type="molecule type" value="Genomic_DNA"/>
</dbReference>
<sequence>MRLINVDTLALEEFFGDDVPRYAILSHTWGSDEVSFQDWKTMAVARERTGFQKIELARRHAISQDIGYLWIDTNCINKDSSAELAEAINSMFAWYRDAEICYAYLSDVSEAEDYNEAASKEALLSRVSQSQWFTRGWTLQELLAPRQVLFFSREWRQVGTRKSLVETISKVTGISTAYLVYKRKRIAPISGASVAERMSWLSCRQTSRVEDMAYCMLGIFDINMPLLYGEGSRAFTRLQEEILRISTDESLFCWSWNEDDPPSWTSVLAPSPRNFRNTREYHPARDESSRPVPYSMTNFGLSIQLPIIRLAELPRSDIWLRPFEHIAVLSAGTTDGHLVGIPLEKTQTLDTYKVVRDCPRPIALCWKNRLSLKTDGVKATHLDIFVPSRGFDSSEQESRLAYPDTKNSLGEYAILLLIPVSPDSSPSSEGFSVESIDAIPRHRRSRAGFIRMRKFKIAGPPFEASRSSSESSNATEAHGALVRISFKYNAHAISTTTLLFGVLVSEAGDRRWFHRVLENNRPGDVESDFYFTFRSLENLLAEAAAGWQDPSRPPSEKCLAVAETMLDQWLEGLIVRLGPEFLVEANHLETSTAAAHFILHTQS</sequence>
<gene>
    <name evidence="3" type="ORF">CCHR01_13494</name>
</gene>
<dbReference type="InterPro" id="IPR058525">
    <property type="entry name" value="DUF8212"/>
</dbReference>
<feature type="domain" description="DUF8212" evidence="2">
    <location>
        <begin position="233"/>
        <end position="255"/>
    </location>
</feature>
<evidence type="ECO:0000313" key="4">
    <source>
        <dbReference type="Proteomes" id="UP001243330"/>
    </source>
</evidence>
<dbReference type="Pfam" id="PF06985">
    <property type="entry name" value="HET"/>
    <property type="match status" value="1"/>
</dbReference>
<evidence type="ECO:0000259" key="2">
    <source>
        <dbReference type="Pfam" id="PF26640"/>
    </source>
</evidence>
<dbReference type="PANTHER" id="PTHR10622">
    <property type="entry name" value="HET DOMAIN-CONTAINING PROTEIN"/>
    <property type="match status" value="1"/>
</dbReference>
<keyword evidence="4" id="KW-1185">Reference proteome</keyword>
<comment type="caution">
    <text evidence="3">The sequence shown here is derived from an EMBL/GenBank/DDBJ whole genome shotgun (WGS) entry which is preliminary data.</text>
</comment>
<evidence type="ECO:0000259" key="1">
    <source>
        <dbReference type="Pfam" id="PF06985"/>
    </source>
</evidence>
<proteinExistence type="predicted"/>
<dbReference type="Proteomes" id="UP001243330">
    <property type="component" value="Unassembled WGS sequence"/>
</dbReference>
<organism evidence="3 4">
    <name type="scientific">Colletotrichum chrysophilum</name>
    <dbReference type="NCBI Taxonomy" id="1836956"/>
    <lineage>
        <taxon>Eukaryota</taxon>
        <taxon>Fungi</taxon>
        <taxon>Dikarya</taxon>
        <taxon>Ascomycota</taxon>
        <taxon>Pezizomycotina</taxon>
        <taxon>Sordariomycetes</taxon>
        <taxon>Hypocreomycetidae</taxon>
        <taxon>Glomerellales</taxon>
        <taxon>Glomerellaceae</taxon>
        <taxon>Colletotrichum</taxon>
        <taxon>Colletotrichum gloeosporioides species complex</taxon>
    </lineage>
</organism>
<dbReference type="PANTHER" id="PTHR10622:SF10">
    <property type="entry name" value="HET DOMAIN-CONTAINING PROTEIN"/>
    <property type="match status" value="1"/>
</dbReference>
<evidence type="ECO:0000313" key="3">
    <source>
        <dbReference type="EMBL" id="KAK1843859.1"/>
    </source>
</evidence>
<name>A0AAD9AE42_9PEZI</name>
<dbReference type="AlphaFoldDB" id="A0AAD9AE42"/>